<accession>A0A926IZ06</accession>
<proteinExistence type="predicted"/>
<protein>
    <submittedName>
        <fullName evidence="3">Aldehyde dehydrogenase family protein</fullName>
    </submittedName>
</protein>
<dbReference type="InterPro" id="IPR016162">
    <property type="entry name" value="Ald_DH_N"/>
</dbReference>
<dbReference type="PANTHER" id="PTHR11063">
    <property type="entry name" value="GLUTAMATE SEMIALDEHYDE DEHYDROGENASE"/>
    <property type="match status" value="1"/>
</dbReference>
<evidence type="ECO:0000313" key="3">
    <source>
        <dbReference type="EMBL" id="MBC8673971.1"/>
    </source>
</evidence>
<dbReference type="GO" id="GO:0004350">
    <property type="term" value="F:glutamate-5-semialdehyde dehydrogenase activity"/>
    <property type="evidence" value="ECO:0007669"/>
    <property type="project" value="TreeGrafter"/>
</dbReference>
<dbReference type="InterPro" id="IPR015590">
    <property type="entry name" value="Aldehyde_DH_dom"/>
</dbReference>
<dbReference type="InterPro" id="IPR016161">
    <property type="entry name" value="Ald_DH/histidinol_DH"/>
</dbReference>
<reference evidence="3" key="1">
    <citation type="submission" date="2020-07" db="EMBL/GenBank/DDBJ databases">
        <title>Carbapenem Resistant Aeromonas hydrophila Carrying blacphA7 Isolated from Two Solid Organ Transplant Patients.</title>
        <authorList>
            <person name="Hilt E."/>
            <person name="Fitzwater S.P."/>
            <person name="Ward K."/>
            <person name="De St Maurice A."/>
            <person name="Chandrasekaran S."/>
            <person name="Garner O.B."/>
            <person name="Yang S."/>
        </authorList>
    </citation>
    <scope>NUCLEOTIDE SEQUENCE</scope>
    <source>
        <strain evidence="3">B-1</strain>
    </source>
</reference>
<evidence type="ECO:0000256" key="1">
    <source>
        <dbReference type="ARBA" id="ARBA00023002"/>
    </source>
</evidence>
<evidence type="ECO:0000259" key="2">
    <source>
        <dbReference type="Pfam" id="PF00171"/>
    </source>
</evidence>
<feature type="domain" description="Aldehyde dehydrogenase" evidence="2">
    <location>
        <begin position="4"/>
        <end position="201"/>
    </location>
</feature>
<comment type="caution">
    <text evidence="3">The sequence shown here is derived from an EMBL/GenBank/DDBJ whole genome shotgun (WGS) entry which is preliminary data.</text>
</comment>
<dbReference type="EMBL" id="JACLAN010000003">
    <property type="protein sequence ID" value="MBC8673971.1"/>
    <property type="molecule type" value="Genomic_DNA"/>
</dbReference>
<dbReference type="PANTHER" id="PTHR11063:SF8">
    <property type="entry name" value="DELTA-1-PYRROLINE-5-CARBOXYLATE SYNTHASE"/>
    <property type="match status" value="1"/>
</dbReference>
<organism evidence="3">
    <name type="scientific">Aeromonas hydrophila</name>
    <dbReference type="NCBI Taxonomy" id="644"/>
    <lineage>
        <taxon>Bacteria</taxon>
        <taxon>Pseudomonadati</taxon>
        <taxon>Pseudomonadota</taxon>
        <taxon>Gammaproteobacteria</taxon>
        <taxon>Aeromonadales</taxon>
        <taxon>Aeromonadaceae</taxon>
        <taxon>Aeromonas</taxon>
    </lineage>
</organism>
<name>A0A926IZ06_AERHY</name>
<sequence length="216" mass="23372">MSLEKMGQAAREAAYQLATVSTAQKNRALAAIADELEARSHQILAANEKDIAAGRAAGLSDAMLDRLLLNPARLAGIVADVRKVISGRSGRGRNRQPGAGERPAPLRRRVPIRVIGVIYEARPNVTIDIASLCLKTGNASILRGGRETFHSNLELVRVIQSALAATGLPRDAVQYIDNPDRALVGELLRLDRYVDMIIPRGGAGLHKMCRRTAPFR</sequence>
<dbReference type="Pfam" id="PF00171">
    <property type="entry name" value="Aldedh"/>
    <property type="match status" value="1"/>
</dbReference>
<gene>
    <name evidence="3" type="ORF">H2136_08550</name>
</gene>
<keyword evidence="1" id="KW-0560">Oxidoreductase</keyword>
<dbReference type="AlphaFoldDB" id="A0A926IZ06"/>
<dbReference type="Gene3D" id="3.40.605.10">
    <property type="entry name" value="Aldehyde Dehydrogenase, Chain A, domain 1"/>
    <property type="match status" value="1"/>
</dbReference>
<dbReference type="SUPFAM" id="SSF53720">
    <property type="entry name" value="ALDH-like"/>
    <property type="match status" value="1"/>
</dbReference>